<sequence length="64" mass="7487">MPSITININDDKLVDKVIWLLEHFKSDGLEIVSREDMDDVRLLKASRNEGAISFDEYLKNENRH</sequence>
<dbReference type="EMBL" id="CAADFL010000043">
    <property type="protein sequence ID" value="VFK07526.1"/>
    <property type="molecule type" value="Genomic_DNA"/>
</dbReference>
<evidence type="ECO:0000313" key="2">
    <source>
        <dbReference type="EMBL" id="VFJ48233.1"/>
    </source>
</evidence>
<protein>
    <submittedName>
        <fullName evidence="1">Uncharacterized protein</fullName>
    </submittedName>
</protein>
<dbReference type="EMBL" id="CAADFA010000056">
    <property type="protein sequence ID" value="VFJ48167.1"/>
    <property type="molecule type" value="Genomic_DNA"/>
</dbReference>
<gene>
    <name evidence="2" type="ORF">BECKFM1743A_GA0114220_100568</name>
    <name evidence="3" type="ORF">BECKFM1743B_GA0114221_100436</name>
    <name evidence="1" type="ORF">BECKFM1743C_GA0114222_100564</name>
</gene>
<name>A0A450S8F2_9GAMM</name>
<evidence type="ECO:0000313" key="3">
    <source>
        <dbReference type="EMBL" id="VFK07526.1"/>
    </source>
</evidence>
<proteinExistence type="predicted"/>
<dbReference type="AlphaFoldDB" id="A0A450S8F2"/>
<accession>A0A450S8F2</accession>
<evidence type="ECO:0000313" key="1">
    <source>
        <dbReference type="EMBL" id="VFJ48167.1"/>
    </source>
</evidence>
<reference evidence="1" key="1">
    <citation type="submission" date="2019-02" db="EMBL/GenBank/DDBJ databases">
        <authorList>
            <person name="Gruber-Vodicka R. H."/>
            <person name="Seah K. B. B."/>
        </authorList>
    </citation>
    <scope>NUCLEOTIDE SEQUENCE</scope>
    <source>
        <strain evidence="2">BECK_BZ163</strain>
        <strain evidence="3">BECK_BZ164</strain>
        <strain evidence="1">BECK_BZ165</strain>
    </source>
</reference>
<dbReference type="EMBL" id="CAADEZ010000056">
    <property type="protein sequence ID" value="VFJ48233.1"/>
    <property type="molecule type" value="Genomic_DNA"/>
</dbReference>
<organism evidence="1">
    <name type="scientific">Candidatus Kentrum sp. FM</name>
    <dbReference type="NCBI Taxonomy" id="2126340"/>
    <lineage>
        <taxon>Bacteria</taxon>
        <taxon>Pseudomonadati</taxon>
        <taxon>Pseudomonadota</taxon>
        <taxon>Gammaproteobacteria</taxon>
        <taxon>Candidatus Kentrum</taxon>
    </lineage>
</organism>